<protein>
    <submittedName>
        <fullName evidence="2">Uncharacterized protein</fullName>
    </submittedName>
</protein>
<reference evidence="2 3" key="1">
    <citation type="journal article" date="2018" name="Nat. Genet.">
        <title>The Rosa genome provides new insights in the design of modern roses.</title>
        <authorList>
            <person name="Bendahmane M."/>
        </authorList>
    </citation>
    <scope>NUCLEOTIDE SEQUENCE [LARGE SCALE GENOMIC DNA]</scope>
    <source>
        <strain evidence="3">cv. Old Blush</strain>
    </source>
</reference>
<organism evidence="2 3">
    <name type="scientific">Rosa chinensis</name>
    <name type="common">China rose</name>
    <dbReference type="NCBI Taxonomy" id="74649"/>
    <lineage>
        <taxon>Eukaryota</taxon>
        <taxon>Viridiplantae</taxon>
        <taxon>Streptophyta</taxon>
        <taxon>Embryophyta</taxon>
        <taxon>Tracheophyta</taxon>
        <taxon>Spermatophyta</taxon>
        <taxon>Magnoliopsida</taxon>
        <taxon>eudicotyledons</taxon>
        <taxon>Gunneridae</taxon>
        <taxon>Pentapetalae</taxon>
        <taxon>rosids</taxon>
        <taxon>fabids</taxon>
        <taxon>Rosales</taxon>
        <taxon>Rosaceae</taxon>
        <taxon>Rosoideae</taxon>
        <taxon>Rosoideae incertae sedis</taxon>
        <taxon>Rosa</taxon>
    </lineage>
</organism>
<feature type="compositionally biased region" description="Polar residues" evidence="1">
    <location>
        <begin position="41"/>
        <end position="50"/>
    </location>
</feature>
<evidence type="ECO:0000313" key="3">
    <source>
        <dbReference type="Proteomes" id="UP000238479"/>
    </source>
</evidence>
<name>A0A2P6QDH6_ROSCH</name>
<gene>
    <name evidence="2" type="ORF">RchiOBHm_Chr5g0043911</name>
</gene>
<dbReference type="EMBL" id="PDCK01000043">
    <property type="protein sequence ID" value="PRQ32214.1"/>
    <property type="molecule type" value="Genomic_DNA"/>
</dbReference>
<sequence length="57" mass="6254">MGYSIWEIAKAFIETTLSLSLTSTPRPSPSTPTTQSSTQTALRPTSNPTISLRLWKT</sequence>
<comment type="caution">
    <text evidence="2">The sequence shown here is derived from an EMBL/GenBank/DDBJ whole genome shotgun (WGS) entry which is preliminary data.</text>
</comment>
<accession>A0A2P6QDH6</accession>
<proteinExistence type="predicted"/>
<dbReference type="Gramene" id="PRQ32214">
    <property type="protein sequence ID" value="PRQ32214"/>
    <property type="gene ID" value="RchiOBHm_Chr5g0043911"/>
</dbReference>
<keyword evidence="3" id="KW-1185">Reference proteome</keyword>
<dbReference type="AlphaFoldDB" id="A0A2P6QDH6"/>
<feature type="compositionally biased region" description="Low complexity" evidence="1">
    <location>
        <begin position="21"/>
        <end position="40"/>
    </location>
</feature>
<dbReference type="Proteomes" id="UP000238479">
    <property type="component" value="Chromosome 5"/>
</dbReference>
<evidence type="ECO:0000256" key="1">
    <source>
        <dbReference type="SAM" id="MobiDB-lite"/>
    </source>
</evidence>
<feature type="region of interest" description="Disordered" evidence="1">
    <location>
        <begin position="21"/>
        <end position="57"/>
    </location>
</feature>
<evidence type="ECO:0000313" key="2">
    <source>
        <dbReference type="EMBL" id="PRQ32214.1"/>
    </source>
</evidence>